<feature type="region of interest" description="Disordered" evidence="3">
    <location>
        <begin position="496"/>
        <end position="519"/>
    </location>
</feature>
<dbReference type="InterPro" id="IPR004995">
    <property type="entry name" value="Spore_Ger"/>
</dbReference>
<dbReference type="GO" id="GO:0016020">
    <property type="term" value="C:membrane"/>
    <property type="evidence" value="ECO:0007669"/>
    <property type="project" value="InterPro"/>
</dbReference>
<evidence type="ECO:0000256" key="1">
    <source>
        <dbReference type="ARBA" id="ARBA00005278"/>
    </source>
</evidence>
<comment type="similarity">
    <text evidence="1">Belongs to the GerABKA family.</text>
</comment>
<dbReference type="EMBL" id="CP022657">
    <property type="protein sequence ID" value="ASS76030.1"/>
    <property type="molecule type" value="Genomic_DNA"/>
</dbReference>
<feature type="transmembrane region" description="Helical" evidence="4">
    <location>
        <begin position="310"/>
        <end position="334"/>
    </location>
</feature>
<dbReference type="GO" id="GO:0009847">
    <property type="term" value="P:spore germination"/>
    <property type="evidence" value="ECO:0007669"/>
    <property type="project" value="InterPro"/>
</dbReference>
<evidence type="ECO:0000256" key="3">
    <source>
        <dbReference type="SAM" id="MobiDB-lite"/>
    </source>
</evidence>
<feature type="transmembrane region" description="Helical" evidence="4">
    <location>
        <begin position="436"/>
        <end position="462"/>
    </location>
</feature>
<sequence length="519" mass="58083">MFFFSKILNRNRYQQKEEQSKSKRPQNQFANQNSLSKDLSQNIEEAKRLFPLSPDLVIYRFVAGAQKAPVALLYLDGLTDKNSINNHILGPMMQNLPDAKQGMPVPSISGVRTVSTWDDVVAAIYEGESALLLEGQQQAWIYDTKGWPQRAIEDPQLESSLKGAHQGFVETGMQNIALLRRYLPNKAFRIKEQTVGERGRSKVWILYLEDIANSEILQELETRISKVDVDALINTGELAQYIEDNPHSPFPQFIMTERPDSAVSQMLQGRFVVIVDRSPGVIIAPATFTSFFQSVDDYSTRWQIASFIRLLRFTAFMIAMLLPALYIAVISFNYEIIPLQLLLSIAESRASVPFPPLLEAVLMEITLEMMREAGIRLPAPVGQTIGIVGGIVVGQAAVQAGIVSNIMVIIVASTAIASFILPSYDMGMAVRLLRFPMMLMASLFGFIGMVIGFMTLVAHLIALESLGTPYGSPLAPFRWSDMKDTFVRLPLWQMTDRPKSARPAQDKRMRTKRPKGDES</sequence>
<proteinExistence type="inferred from homology"/>
<keyword evidence="4" id="KW-1133">Transmembrane helix</keyword>
<dbReference type="PANTHER" id="PTHR22550">
    <property type="entry name" value="SPORE GERMINATION PROTEIN"/>
    <property type="match status" value="1"/>
</dbReference>
<protein>
    <submittedName>
        <fullName evidence="5">Spore germination protein</fullName>
    </submittedName>
</protein>
<dbReference type="Pfam" id="PF03323">
    <property type="entry name" value="GerA"/>
    <property type="match status" value="1"/>
</dbReference>
<accession>A0A223D385</accession>
<evidence type="ECO:0000256" key="2">
    <source>
        <dbReference type="ARBA" id="ARBA00023136"/>
    </source>
</evidence>
<feature type="transmembrane region" description="Helical" evidence="4">
    <location>
        <begin position="402"/>
        <end position="424"/>
    </location>
</feature>
<keyword evidence="2 4" id="KW-0472">Membrane</keyword>
<gene>
    <name evidence="5" type="ORF">CIG75_14365</name>
</gene>
<dbReference type="OrthoDB" id="1726708at2"/>
<name>A0A223D385_9BACL</name>
<dbReference type="AlphaFoldDB" id="A0A223D385"/>
<keyword evidence="6" id="KW-1185">Reference proteome</keyword>
<keyword evidence="4" id="KW-0812">Transmembrane</keyword>
<feature type="region of interest" description="Disordered" evidence="3">
    <location>
        <begin position="13"/>
        <end position="34"/>
    </location>
</feature>
<organism evidence="5 6">
    <name type="scientific">Tumebacillus algifaecis</name>
    <dbReference type="NCBI Taxonomy" id="1214604"/>
    <lineage>
        <taxon>Bacteria</taxon>
        <taxon>Bacillati</taxon>
        <taxon>Bacillota</taxon>
        <taxon>Bacilli</taxon>
        <taxon>Bacillales</taxon>
        <taxon>Alicyclobacillaceae</taxon>
        <taxon>Tumebacillus</taxon>
    </lineage>
</organism>
<dbReference type="PIRSF" id="PIRSF005690">
    <property type="entry name" value="GerBA"/>
    <property type="match status" value="1"/>
</dbReference>
<evidence type="ECO:0000256" key="4">
    <source>
        <dbReference type="SAM" id="Phobius"/>
    </source>
</evidence>
<evidence type="ECO:0000313" key="5">
    <source>
        <dbReference type="EMBL" id="ASS76030.1"/>
    </source>
</evidence>
<feature type="compositionally biased region" description="Polar residues" evidence="3">
    <location>
        <begin position="25"/>
        <end position="34"/>
    </location>
</feature>
<dbReference type="PANTHER" id="PTHR22550:SF16">
    <property type="entry name" value="SPORE GERMINATION PROTEIN"/>
    <property type="match status" value="1"/>
</dbReference>
<evidence type="ECO:0000313" key="6">
    <source>
        <dbReference type="Proteomes" id="UP000214688"/>
    </source>
</evidence>
<dbReference type="KEGG" id="tab:CIG75_14365"/>
<reference evidence="5 6" key="1">
    <citation type="journal article" date="2015" name="Int. J. Syst. Evol. Microbiol.">
        <title>Tumebacillus algifaecis sp. nov., isolated from decomposing algal scum.</title>
        <authorList>
            <person name="Wu Y.F."/>
            <person name="Zhang B."/>
            <person name="Xing P."/>
            <person name="Wu Q.L."/>
            <person name="Liu S.J."/>
        </authorList>
    </citation>
    <scope>NUCLEOTIDE SEQUENCE [LARGE SCALE GENOMIC DNA]</scope>
    <source>
        <strain evidence="5 6">THMBR28</strain>
    </source>
</reference>
<dbReference type="InterPro" id="IPR050768">
    <property type="entry name" value="UPF0353/GerABKA_families"/>
</dbReference>
<dbReference type="RefSeq" id="WP_094237266.1">
    <property type="nucleotide sequence ID" value="NZ_CP022657.1"/>
</dbReference>
<dbReference type="Proteomes" id="UP000214688">
    <property type="component" value="Chromosome"/>
</dbReference>